<protein>
    <submittedName>
        <fullName evidence="1">Uncharacterized protein</fullName>
    </submittedName>
</protein>
<dbReference type="Proteomes" id="UP000000641">
    <property type="component" value="Chromosome"/>
</dbReference>
<dbReference type="eggNOG" id="arCOG14668">
    <property type="taxonomic scope" value="Archaea"/>
</dbReference>
<dbReference type="KEGG" id="tpe:Tpen_0917"/>
<keyword evidence="2" id="KW-1185">Reference proteome</keyword>
<proteinExistence type="predicted"/>
<evidence type="ECO:0000313" key="1">
    <source>
        <dbReference type="EMBL" id="ABL78318.1"/>
    </source>
</evidence>
<gene>
    <name evidence="1" type="ordered locus">Tpen_0917</name>
</gene>
<organism evidence="1 2">
    <name type="scientific">Thermofilum pendens (strain DSM 2475 / Hrk 5)</name>
    <dbReference type="NCBI Taxonomy" id="368408"/>
    <lineage>
        <taxon>Archaea</taxon>
        <taxon>Thermoproteota</taxon>
        <taxon>Thermoprotei</taxon>
        <taxon>Thermofilales</taxon>
        <taxon>Thermofilaceae</taxon>
        <taxon>Thermofilum</taxon>
    </lineage>
</organism>
<dbReference type="AlphaFoldDB" id="A1RYN8"/>
<dbReference type="HOGENOM" id="CLU_354381_0_0_2"/>
<dbReference type="STRING" id="368408.Tpen_0917"/>
<dbReference type="OrthoDB" id="30952at2157"/>
<dbReference type="GeneID" id="4600813"/>
<dbReference type="RefSeq" id="WP_011752583.1">
    <property type="nucleotide sequence ID" value="NC_008698.1"/>
</dbReference>
<sequence>MRRRSAQIVVAAVLVIGLVLMSILVTVYQAHSLFLRTRSPVVRELVAAITADFKRALAAMLAVATRAYFNYSEFSDLTERFSQYGVSMYNRHNFTVARMAAKTYLEYWRQSVTKAYAEYGVQVGYEVLRLDLSKELGRSRSVYNLMNGYWYLPTSGSYAYARLKLNVTNLGFYNWESDVFVGLTLTVYRKPVQVTPRNTTIIINVRYDGDIDYSTDPPRVTGNPYGRLLSKGWVRVYYPERDSQGRYTGEWRLAKITDVTYQGYGNYSVTFEPAVEVFQDPLTGEQYAPVMVVVSDERGIVVEGSAYSYLVFAIQRNTPDTLYYYDKDGKIQSLKRPSDISNEVYTLEMSSNLSLFWLGQKLAVDPQLKLPPFPYVPIKQIRVNATLDGTLRTLVERPIQYENWTTVQWHGIWVNVPVGLSDPQMDFVKGAKYNTRLVFQVKFPTTSVRKQVVALWWIDDLDAEPAAYPSSINYTYSSTHKDVWHPLYDVEFVDLEHQSSRGYDHVSYCGVAAFVLWDPDKDSALGPYNLHSFDVYGSYLGRYRPYGTWSVYYNYLRYSWIRAPIRIFAVLNTTLVGNVYDYSCNDVRSDYYDTLSIVQVVNGTRYIPVITYIYWKYSKSGYGYWMSTEMGKGIADYFLYLTAGFEGGLPNQTYKFSFDYVKSSPRGVLCRPDPGFLITHWSAVYSFGRALVLSQSGVQLLRSIGGNDARFCTTAYAPEGTRQGSIEYNFWPYSVYRSVGSGATLSFWTVILDYRAQGSGFLSVSSGDMWKNAYIYAPMFLEKYSPTVVKYP</sequence>
<dbReference type="EMBL" id="CP000505">
    <property type="protein sequence ID" value="ABL78318.1"/>
    <property type="molecule type" value="Genomic_DNA"/>
</dbReference>
<dbReference type="EnsemblBacteria" id="ABL78318">
    <property type="protein sequence ID" value="ABL78318"/>
    <property type="gene ID" value="Tpen_0917"/>
</dbReference>
<name>A1RYN8_THEPD</name>
<evidence type="ECO:0000313" key="2">
    <source>
        <dbReference type="Proteomes" id="UP000000641"/>
    </source>
</evidence>
<reference evidence="2" key="1">
    <citation type="journal article" date="2008" name="J. Bacteriol.">
        <title>Genome sequence of Thermofilum pendens reveals an exceptional loss of biosynthetic pathways without genome reduction.</title>
        <authorList>
            <person name="Anderson I."/>
            <person name="Rodriguez J."/>
            <person name="Susanti D."/>
            <person name="Porat I."/>
            <person name="Reich C."/>
            <person name="Ulrich L.E."/>
            <person name="Elkins J.G."/>
            <person name="Mavromatis K."/>
            <person name="Lykidis A."/>
            <person name="Kim E."/>
            <person name="Thompson L.S."/>
            <person name="Nolan M."/>
            <person name="Land M."/>
            <person name="Copeland A."/>
            <person name="Lapidus A."/>
            <person name="Lucas S."/>
            <person name="Detter C."/>
            <person name="Zhulin I.B."/>
            <person name="Olsen G.J."/>
            <person name="Whitman W."/>
            <person name="Mukhopadhyay B."/>
            <person name="Bristow J."/>
            <person name="Kyrpides N."/>
        </authorList>
    </citation>
    <scope>NUCLEOTIDE SEQUENCE [LARGE SCALE GENOMIC DNA]</scope>
    <source>
        <strain evidence="2">DSM 2475 / Hrk 5</strain>
    </source>
</reference>
<accession>A1RYN8</accession>